<gene>
    <name evidence="4" type="ORF">M622_18200</name>
</gene>
<dbReference type="PANTHER" id="PTHR38731:SF3">
    <property type="entry name" value="BLL6125 PROTEIN"/>
    <property type="match status" value="1"/>
</dbReference>
<proteinExistence type="predicted"/>
<evidence type="ECO:0000313" key="5">
    <source>
        <dbReference type="Proteomes" id="UP000015455"/>
    </source>
</evidence>
<dbReference type="Pfam" id="PF04773">
    <property type="entry name" value="FecR"/>
    <property type="match status" value="1"/>
</dbReference>
<reference evidence="4 5" key="1">
    <citation type="submission" date="2013-06" db="EMBL/GenBank/DDBJ databases">
        <title>Draft genome sequence of Thauera terpenica.</title>
        <authorList>
            <person name="Liu B."/>
            <person name="Frostegard A.H."/>
            <person name="Shapleigh J.P."/>
        </authorList>
    </citation>
    <scope>NUCLEOTIDE SEQUENCE [LARGE SCALE GENOMIC DNA]</scope>
    <source>
        <strain evidence="4 5">58Eu</strain>
    </source>
</reference>
<feature type="compositionally biased region" description="Basic and acidic residues" evidence="1">
    <location>
        <begin position="217"/>
        <end position="229"/>
    </location>
</feature>
<feature type="signal peptide" evidence="2">
    <location>
        <begin position="1"/>
        <end position="27"/>
    </location>
</feature>
<dbReference type="OrthoDB" id="369729at2"/>
<dbReference type="eggNOG" id="COG4254">
    <property type="taxonomic scope" value="Bacteria"/>
</dbReference>
<organism evidence="4 5">
    <name type="scientific">Thauera terpenica 58Eu</name>
    <dbReference type="NCBI Taxonomy" id="1348657"/>
    <lineage>
        <taxon>Bacteria</taxon>
        <taxon>Pseudomonadati</taxon>
        <taxon>Pseudomonadota</taxon>
        <taxon>Betaproteobacteria</taxon>
        <taxon>Rhodocyclales</taxon>
        <taxon>Zoogloeaceae</taxon>
        <taxon>Thauera</taxon>
    </lineage>
</organism>
<dbReference type="InterPro" id="IPR006860">
    <property type="entry name" value="FecR"/>
</dbReference>
<dbReference type="PATRIC" id="fig|1348657.5.peg.2902"/>
<accession>S9ZM92</accession>
<evidence type="ECO:0000256" key="1">
    <source>
        <dbReference type="SAM" id="MobiDB-lite"/>
    </source>
</evidence>
<keyword evidence="2" id="KW-0732">Signal</keyword>
<dbReference type="STRING" id="1348657.M622_18200"/>
<feature type="domain" description="FecR protein" evidence="3">
    <location>
        <begin position="57"/>
        <end position="160"/>
    </location>
</feature>
<protein>
    <recommendedName>
        <fullName evidence="3">FecR protein domain-containing protein</fullName>
    </recommendedName>
</protein>
<dbReference type="EMBL" id="ATJV01000075">
    <property type="protein sequence ID" value="EPZ14612.1"/>
    <property type="molecule type" value="Genomic_DNA"/>
</dbReference>
<name>S9ZM92_9RHOO</name>
<keyword evidence="5" id="KW-1185">Reference proteome</keyword>
<evidence type="ECO:0000259" key="3">
    <source>
        <dbReference type="Pfam" id="PF04773"/>
    </source>
</evidence>
<evidence type="ECO:0000256" key="2">
    <source>
        <dbReference type="SAM" id="SignalP"/>
    </source>
</evidence>
<evidence type="ECO:0000313" key="4">
    <source>
        <dbReference type="EMBL" id="EPZ14612.1"/>
    </source>
</evidence>
<dbReference type="PANTHER" id="PTHR38731">
    <property type="entry name" value="LIPL45-RELATED LIPOPROTEIN-RELATED"/>
    <property type="match status" value="1"/>
</dbReference>
<feature type="chain" id="PRO_5004560499" description="FecR protein domain-containing protein" evidence="2">
    <location>
        <begin position="28"/>
        <end position="425"/>
    </location>
</feature>
<dbReference type="Proteomes" id="UP000015455">
    <property type="component" value="Unassembled WGS sequence"/>
</dbReference>
<sequence length="425" mass="45222">MLYKKGDVMKRWFVAVCAVLFSMCAAAEGGARVVFASGEVSVGASPAVVGMTVAEGDVVRTGADGHVYLKTIDEGFFILRPGSVGRLEVYHVDVQEPLNTRIRLSVDAGVVRHISGAAVTQARQNFRLNTPVAAIGVKGTDFSVFTTEDVSRVIVHSGAVVVSPLSDSCAASAYGPCADESSRELLGVQAGLILQVSRGQQAPQFLQDSSLSPDALKPPRPEEPDGLELHGESRAHDLTRVDLSPAKIDSVDRAEGTADSSLHWGRWEVVLGQDKEMSIVDLLETHQLIATGGGFAVLREREGTWRRPAQNSMSFALQDGSAVIQNEQSGVGTLASLQDGLFSVNFSNSTFSTSLRLVAGEESFALRASGVVTPEGRLYSAAPVRLPSNMSVRGALGTDNRDAAYVFQSRLDGARVAAGVTYWTR</sequence>
<comment type="caution">
    <text evidence="4">The sequence shown here is derived from an EMBL/GenBank/DDBJ whole genome shotgun (WGS) entry which is preliminary data.</text>
</comment>
<dbReference type="AlphaFoldDB" id="S9ZM92"/>
<feature type="region of interest" description="Disordered" evidence="1">
    <location>
        <begin position="209"/>
        <end position="229"/>
    </location>
</feature>